<feature type="region of interest" description="Disordered" evidence="1">
    <location>
        <begin position="305"/>
        <end position="363"/>
    </location>
</feature>
<organism evidence="3 4">
    <name type="scientific">Hoyosella altamirensis</name>
    <dbReference type="NCBI Taxonomy" id="616997"/>
    <lineage>
        <taxon>Bacteria</taxon>
        <taxon>Bacillati</taxon>
        <taxon>Actinomycetota</taxon>
        <taxon>Actinomycetes</taxon>
        <taxon>Mycobacteriales</taxon>
        <taxon>Hoyosellaceae</taxon>
        <taxon>Hoyosella</taxon>
    </lineage>
</organism>
<dbReference type="AlphaFoldDB" id="A0A839RTA5"/>
<keyword evidence="2" id="KW-0732">Signal</keyword>
<feature type="signal peptide" evidence="2">
    <location>
        <begin position="1"/>
        <end position="23"/>
    </location>
</feature>
<dbReference type="EMBL" id="JACHWS010000003">
    <property type="protein sequence ID" value="MBB3039133.1"/>
    <property type="molecule type" value="Genomic_DNA"/>
</dbReference>
<sequence>MKRHVRRKLAVIALGVVAFAAAALHPGGGLVTATDAAFNDAVWARANIGTDTWPTQGYGRGAAGAGVVTDNLLIIGSQQPIPGASALRSHTSPGRTTHTPSLGAAQILFFTVSSRNASACGAYTVGAANPNEDCDPAAAPHSADAATSFSNLTGRVNLLGLIGLYTVIQTSGAITGAARCDDGSPTAIAPAGNNIAAGTLNIPIPTSNGTFEYTQAQNTLLGRPYIKAGLTRQVQTSSNGARSYLHIRLDVRYLAVIDGVIDITLVDAECNLGGLSPFAAMSALSQPVAANVGRFEDAADLAEVEDDAADSEADGARLTETSDEETDSDAGTTSASEPTTEANEADSDLEQQSDEPSPTPAPAPIALRETFAMRAIDGTELGSASISDIVYTTGCPGTALGEFVAIQLDITTSDQDSTSRVSGVTASSFGTLSTTGDVAKFTSSVSGCTDAAPAIATTMAPSSTYRGWIVFDVRNTDSRLVFQPNGTAGWSFTLPPAPPPPTPVTTPPPETTADAEAPPAEPMPVVPQEPARTTEPQAPPPPPSTSAPLPTTTAVPAPTTMETTAAVTTTPDEGNV</sequence>
<dbReference type="OrthoDB" id="4559282at2"/>
<feature type="compositionally biased region" description="Low complexity" evidence="1">
    <location>
        <begin position="546"/>
        <end position="576"/>
    </location>
</feature>
<evidence type="ECO:0000313" key="3">
    <source>
        <dbReference type="EMBL" id="MBB3039133.1"/>
    </source>
</evidence>
<feature type="chain" id="PRO_5038657372" evidence="2">
    <location>
        <begin position="24"/>
        <end position="576"/>
    </location>
</feature>
<name>A0A839RTA5_9ACTN</name>
<comment type="caution">
    <text evidence="3">The sequence shown here is derived from an EMBL/GenBank/DDBJ whole genome shotgun (WGS) entry which is preliminary data.</text>
</comment>
<evidence type="ECO:0000313" key="4">
    <source>
        <dbReference type="Proteomes" id="UP000567922"/>
    </source>
</evidence>
<feature type="compositionally biased region" description="Acidic residues" evidence="1">
    <location>
        <begin position="343"/>
        <end position="353"/>
    </location>
</feature>
<feature type="compositionally biased region" description="Pro residues" evidence="1">
    <location>
        <begin position="495"/>
        <end position="510"/>
    </location>
</feature>
<feature type="compositionally biased region" description="Polar residues" evidence="1">
    <location>
        <begin position="329"/>
        <end position="342"/>
    </location>
</feature>
<gene>
    <name evidence="3" type="ORF">FHU29_003602</name>
</gene>
<dbReference type="Proteomes" id="UP000567922">
    <property type="component" value="Unassembled WGS sequence"/>
</dbReference>
<feature type="region of interest" description="Disordered" evidence="1">
    <location>
        <begin position="491"/>
        <end position="576"/>
    </location>
</feature>
<keyword evidence="4" id="KW-1185">Reference proteome</keyword>
<accession>A0A839RTA5</accession>
<evidence type="ECO:0000256" key="1">
    <source>
        <dbReference type="SAM" id="MobiDB-lite"/>
    </source>
</evidence>
<evidence type="ECO:0000256" key="2">
    <source>
        <dbReference type="SAM" id="SignalP"/>
    </source>
</evidence>
<proteinExistence type="predicted"/>
<reference evidence="3 4" key="1">
    <citation type="submission" date="2020-08" db="EMBL/GenBank/DDBJ databases">
        <title>Sequencing the genomes of 1000 actinobacteria strains.</title>
        <authorList>
            <person name="Klenk H.-P."/>
        </authorList>
    </citation>
    <scope>NUCLEOTIDE SEQUENCE [LARGE SCALE GENOMIC DNA]</scope>
    <source>
        <strain evidence="3 4">DSM 45258</strain>
    </source>
</reference>
<dbReference type="RefSeq" id="WP_064439371.1">
    <property type="nucleotide sequence ID" value="NZ_BDDI01000004.1"/>
</dbReference>
<protein>
    <submittedName>
        <fullName evidence="3">Uncharacterized protein</fullName>
    </submittedName>
</protein>